<sequence>MSNTDFLGRAIDTVKKAIEHDNEGEYEKAYQLYYSSLELFMLALKWEKNPKSKEMIRAKAGEYMDRAEKLKNHLASLDNRKKPSAVGANGKVAQGSGKGGNQEEDGEDAESKKLRSALAGAILSDKPNVQWEDVAGLESAKEALKEAVILPIKFPHLFTGKRQPWKGILLYGPPGTGKSYLAKAVATEANSTFFSVSSSDLVSKWMGESERLVKQLFNMARENKPAIIFIDEVDALCGPRGEGESEASRRIKTELLVQMDGVGKDSKGVLILGATNIPWQLDAAIRRRFQRRVHISLPDINARMKMFMLAVGSTPCELTQADYRTLAEMSEGYSGSDISIAVQDALMQPIRKIQTATHYKKVILEGAEKLTPCSPGDQGAMEMSWTAVEAEQLLEPPLILKDFIKAVRNSRPTVSQEDLQRNSEWTKEFGSEGA</sequence>
<dbReference type="EMBL" id="KZ826341">
    <property type="protein sequence ID" value="PYI07510.1"/>
    <property type="molecule type" value="Genomic_DNA"/>
</dbReference>
<dbReference type="GO" id="GO:0015031">
    <property type="term" value="P:protein transport"/>
    <property type="evidence" value="ECO:0007669"/>
    <property type="project" value="UniProtKB-KW"/>
</dbReference>
<feature type="domain" description="AAA+ ATPase" evidence="14">
    <location>
        <begin position="164"/>
        <end position="299"/>
    </location>
</feature>
<evidence type="ECO:0000259" key="15">
    <source>
        <dbReference type="SMART" id="SM00745"/>
    </source>
</evidence>
<dbReference type="VEuPathDB" id="FungiDB:BO78DRAFT_460473"/>
<dbReference type="Pfam" id="PF04212">
    <property type="entry name" value="MIT"/>
    <property type="match status" value="1"/>
</dbReference>
<dbReference type="Proteomes" id="UP000248423">
    <property type="component" value="Unassembled WGS sequence"/>
</dbReference>
<accession>A0A319EDD2</accession>
<evidence type="ECO:0000256" key="6">
    <source>
        <dbReference type="ARBA" id="ARBA00022753"/>
    </source>
</evidence>
<dbReference type="Pfam" id="PF00004">
    <property type="entry name" value="AAA"/>
    <property type="match status" value="1"/>
</dbReference>
<comment type="similarity">
    <text evidence="2 12">Belongs to the AAA ATPase family.</text>
</comment>
<evidence type="ECO:0000256" key="13">
    <source>
        <dbReference type="SAM" id="MobiDB-lite"/>
    </source>
</evidence>
<dbReference type="GO" id="GO:0005524">
    <property type="term" value="F:ATP binding"/>
    <property type="evidence" value="ECO:0007669"/>
    <property type="project" value="UniProtKB-KW"/>
</dbReference>
<dbReference type="Gene3D" id="1.10.8.60">
    <property type="match status" value="1"/>
</dbReference>
<dbReference type="PROSITE" id="PS00674">
    <property type="entry name" value="AAA"/>
    <property type="match status" value="1"/>
</dbReference>
<dbReference type="InterPro" id="IPR003960">
    <property type="entry name" value="ATPase_AAA_CS"/>
</dbReference>
<feature type="region of interest" description="Disordered" evidence="13">
    <location>
        <begin position="411"/>
        <end position="434"/>
    </location>
</feature>
<keyword evidence="7" id="KW-0378">Hydrolase</keyword>
<dbReference type="GO" id="GO:0007033">
    <property type="term" value="P:vacuole organization"/>
    <property type="evidence" value="ECO:0007669"/>
    <property type="project" value="TreeGrafter"/>
</dbReference>
<keyword evidence="6" id="KW-0967">Endosome</keyword>
<dbReference type="SMART" id="SM00745">
    <property type="entry name" value="MIT"/>
    <property type="match status" value="1"/>
</dbReference>
<dbReference type="InterPro" id="IPR045253">
    <property type="entry name" value="VPS4_MIT"/>
</dbReference>
<comment type="catalytic activity">
    <reaction evidence="11">
        <text>ATP + H2O = ADP + phosphate + H(+)</text>
        <dbReference type="Rhea" id="RHEA:13065"/>
        <dbReference type="ChEBI" id="CHEBI:15377"/>
        <dbReference type="ChEBI" id="CHEBI:15378"/>
        <dbReference type="ChEBI" id="CHEBI:30616"/>
        <dbReference type="ChEBI" id="CHEBI:43474"/>
        <dbReference type="ChEBI" id="CHEBI:456216"/>
        <dbReference type="EC" id="3.6.4.6"/>
    </reaction>
</comment>
<dbReference type="GO" id="GO:0016887">
    <property type="term" value="F:ATP hydrolysis activity"/>
    <property type="evidence" value="ECO:0007669"/>
    <property type="project" value="InterPro"/>
</dbReference>
<dbReference type="PANTHER" id="PTHR23074">
    <property type="entry name" value="AAA DOMAIN-CONTAINING"/>
    <property type="match status" value="1"/>
</dbReference>
<dbReference type="PANTHER" id="PTHR23074:SF83">
    <property type="entry name" value="VACUOLAR PROTEIN SORTING-ASSOCIATED PROTEIN 4A"/>
    <property type="match status" value="1"/>
</dbReference>
<keyword evidence="8 12" id="KW-0067">ATP-binding</keyword>
<evidence type="ECO:0000256" key="2">
    <source>
        <dbReference type="ARBA" id="ARBA00006914"/>
    </source>
</evidence>
<dbReference type="InterPro" id="IPR027417">
    <property type="entry name" value="P-loop_NTPase"/>
</dbReference>
<dbReference type="InterPro" id="IPR041569">
    <property type="entry name" value="AAA_lid_3"/>
</dbReference>
<keyword evidence="10" id="KW-0472">Membrane</keyword>
<dbReference type="Pfam" id="PF17862">
    <property type="entry name" value="AAA_lid_3"/>
    <property type="match status" value="1"/>
</dbReference>
<evidence type="ECO:0000259" key="14">
    <source>
        <dbReference type="SMART" id="SM00382"/>
    </source>
</evidence>
<feature type="domain" description="MIT" evidence="15">
    <location>
        <begin position="3"/>
        <end position="79"/>
    </location>
</feature>
<evidence type="ECO:0000256" key="10">
    <source>
        <dbReference type="ARBA" id="ARBA00023136"/>
    </source>
</evidence>
<feature type="region of interest" description="Disordered" evidence="13">
    <location>
        <begin position="76"/>
        <end position="111"/>
    </location>
</feature>
<proteinExistence type="inferred from homology"/>
<keyword evidence="5 12" id="KW-0547">Nucleotide-binding</keyword>
<evidence type="ECO:0000313" key="17">
    <source>
        <dbReference type="Proteomes" id="UP000248423"/>
    </source>
</evidence>
<evidence type="ECO:0000256" key="4">
    <source>
        <dbReference type="ARBA" id="ARBA00022448"/>
    </source>
</evidence>
<dbReference type="InterPro" id="IPR007330">
    <property type="entry name" value="MIT_dom"/>
</dbReference>
<comment type="subcellular location">
    <subcellularLocation>
        <location evidence="1">Endosome membrane</location>
        <topology evidence="1">Peripheral membrane protein</topology>
    </subcellularLocation>
</comment>
<keyword evidence="4" id="KW-0813">Transport</keyword>
<organism evidence="16 17">
    <name type="scientific">Aspergillus sclerotiicarbonarius (strain CBS 121057 / IBT 28362)</name>
    <dbReference type="NCBI Taxonomy" id="1448318"/>
    <lineage>
        <taxon>Eukaryota</taxon>
        <taxon>Fungi</taxon>
        <taxon>Dikarya</taxon>
        <taxon>Ascomycota</taxon>
        <taxon>Pezizomycotina</taxon>
        <taxon>Eurotiomycetes</taxon>
        <taxon>Eurotiomycetidae</taxon>
        <taxon>Eurotiales</taxon>
        <taxon>Aspergillaceae</taxon>
        <taxon>Aspergillus</taxon>
        <taxon>Aspergillus subgen. Circumdati</taxon>
    </lineage>
</organism>
<dbReference type="CDD" id="cd19521">
    <property type="entry name" value="RecA-like_VPS4"/>
    <property type="match status" value="1"/>
</dbReference>
<dbReference type="InterPro" id="IPR050304">
    <property type="entry name" value="MT-severing_AAA_ATPase"/>
</dbReference>
<keyword evidence="9" id="KW-0653">Protein transport</keyword>
<dbReference type="OrthoDB" id="29072at2759"/>
<dbReference type="STRING" id="1448318.A0A319EDD2"/>
<gene>
    <name evidence="16" type="ORF">BO78DRAFT_460473</name>
</gene>
<dbReference type="EC" id="3.6.4.6" evidence="3"/>
<name>A0A319EDD2_ASPSB</name>
<protein>
    <recommendedName>
        <fullName evidence="3">vesicle-fusing ATPase</fullName>
        <ecNumber evidence="3">3.6.4.6</ecNumber>
    </recommendedName>
</protein>
<dbReference type="AlphaFoldDB" id="A0A319EDD2"/>
<dbReference type="InterPro" id="IPR003959">
    <property type="entry name" value="ATPase_AAA_core"/>
</dbReference>
<evidence type="ECO:0000256" key="1">
    <source>
        <dbReference type="ARBA" id="ARBA00004481"/>
    </source>
</evidence>
<evidence type="ECO:0000256" key="9">
    <source>
        <dbReference type="ARBA" id="ARBA00022927"/>
    </source>
</evidence>
<keyword evidence="17" id="KW-1185">Reference proteome</keyword>
<evidence type="ECO:0000313" key="16">
    <source>
        <dbReference type="EMBL" id="PYI07510.1"/>
    </source>
</evidence>
<dbReference type="InterPro" id="IPR003593">
    <property type="entry name" value="AAA+_ATPase"/>
</dbReference>
<reference evidence="16 17" key="1">
    <citation type="submission" date="2018-02" db="EMBL/GenBank/DDBJ databases">
        <title>The genomes of Aspergillus section Nigri reveals drivers in fungal speciation.</title>
        <authorList>
            <consortium name="DOE Joint Genome Institute"/>
            <person name="Vesth T.C."/>
            <person name="Nybo J."/>
            <person name="Theobald S."/>
            <person name="Brandl J."/>
            <person name="Frisvad J.C."/>
            <person name="Nielsen K.F."/>
            <person name="Lyhne E.K."/>
            <person name="Kogle M.E."/>
            <person name="Kuo A."/>
            <person name="Riley R."/>
            <person name="Clum A."/>
            <person name="Nolan M."/>
            <person name="Lipzen A."/>
            <person name="Salamov A."/>
            <person name="Henrissat B."/>
            <person name="Wiebenga A."/>
            <person name="De vries R.P."/>
            <person name="Grigoriev I.V."/>
            <person name="Mortensen U.H."/>
            <person name="Andersen M.R."/>
            <person name="Baker S.E."/>
        </authorList>
    </citation>
    <scope>NUCLEOTIDE SEQUENCE [LARGE SCALE GENOMIC DNA]</scope>
    <source>
        <strain evidence="16 17">CBS 121057</strain>
    </source>
</reference>
<dbReference type="CDD" id="cd02678">
    <property type="entry name" value="MIT_VPS4"/>
    <property type="match status" value="1"/>
</dbReference>
<dbReference type="GO" id="GO:0016197">
    <property type="term" value="P:endosomal transport"/>
    <property type="evidence" value="ECO:0007669"/>
    <property type="project" value="TreeGrafter"/>
</dbReference>
<dbReference type="SMART" id="SM00382">
    <property type="entry name" value="AAA"/>
    <property type="match status" value="1"/>
</dbReference>
<evidence type="ECO:0000256" key="11">
    <source>
        <dbReference type="ARBA" id="ARBA00048883"/>
    </source>
</evidence>
<dbReference type="InterPro" id="IPR036181">
    <property type="entry name" value="MIT_dom_sf"/>
</dbReference>
<dbReference type="FunFam" id="1.10.8.60:FF:000015">
    <property type="entry name" value="vacuolar protein sorting-associated protein 4A"/>
    <property type="match status" value="1"/>
</dbReference>
<dbReference type="Gene3D" id="3.40.50.300">
    <property type="entry name" value="P-loop containing nucleotide triphosphate hydrolases"/>
    <property type="match status" value="1"/>
</dbReference>
<evidence type="ECO:0000256" key="7">
    <source>
        <dbReference type="ARBA" id="ARBA00022801"/>
    </source>
</evidence>
<dbReference type="FunFam" id="1.20.58.80:FF:000004">
    <property type="entry name" value="Vacuolar protein sorting-associated protein 4"/>
    <property type="match status" value="1"/>
</dbReference>
<dbReference type="SUPFAM" id="SSF52540">
    <property type="entry name" value="P-loop containing nucleoside triphosphate hydrolases"/>
    <property type="match status" value="1"/>
</dbReference>
<dbReference type="GO" id="GO:0010008">
    <property type="term" value="C:endosome membrane"/>
    <property type="evidence" value="ECO:0007669"/>
    <property type="project" value="UniProtKB-SubCell"/>
</dbReference>
<evidence type="ECO:0000256" key="3">
    <source>
        <dbReference type="ARBA" id="ARBA00012674"/>
    </source>
</evidence>
<dbReference type="Gene3D" id="1.20.58.80">
    <property type="entry name" value="Phosphotransferase system, lactose/cellobiose-type IIA subunit"/>
    <property type="match status" value="1"/>
</dbReference>
<evidence type="ECO:0000256" key="12">
    <source>
        <dbReference type="RuleBase" id="RU003651"/>
    </source>
</evidence>
<feature type="compositionally biased region" description="Basic and acidic residues" evidence="13">
    <location>
        <begin position="418"/>
        <end position="434"/>
    </location>
</feature>
<evidence type="ECO:0000256" key="8">
    <source>
        <dbReference type="ARBA" id="ARBA00022840"/>
    </source>
</evidence>
<dbReference type="InterPro" id="IPR015415">
    <property type="entry name" value="Spast_Vps4_C"/>
</dbReference>
<evidence type="ECO:0000256" key="5">
    <source>
        <dbReference type="ARBA" id="ARBA00022741"/>
    </source>
</evidence>
<dbReference type="SUPFAM" id="SSF116846">
    <property type="entry name" value="MIT domain"/>
    <property type="match status" value="1"/>
</dbReference>
<dbReference type="FunFam" id="3.40.50.300:FF:000043">
    <property type="entry name" value="Vacuolar protein sorting-associated protein 4"/>
    <property type="match status" value="1"/>
</dbReference>
<dbReference type="Pfam" id="PF09336">
    <property type="entry name" value="Vps4_C"/>
    <property type="match status" value="1"/>
</dbReference>
<dbReference type="GO" id="GO:0045324">
    <property type="term" value="P:late endosome to vacuole transport"/>
    <property type="evidence" value="ECO:0007669"/>
    <property type="project" value="UniProtKB-ARBA"/>
</dbReference>